<comment type="caution">
    <text evidence="2">The sequence shown here is derived from an EMBL/GenBank/DDBJ whole genome shotgun (WGS) entry which is preliminary data.</text>
</comment>
<sequence>MRRRPDAGCAVRAIIPRGKPIQGKAVVVGGTIAAPQRQPLPPRALIKTGQQRHAR</sequence>
<reference evidence="2 3" key="1">
    <citation type="submission" date="2019-12" db="EMBL/GenBank/DDBJ databases">
        <authorList>
            <person name="Lee S.D."/>
        </authorList>
    </citation>
    <scope>NUCLEOTIDE SEQUENCE [LARGE SCALE GENOMIC DNA]</scope>
    <source>
        <strain evidence="2 3">SAP-6</strain>
    </source>
</reference>
<dbReference type="Proteomes" id="UP000461443">
    <property type="component" value="Unassembled WGS sequence"/>
</dbReference>
<organism evidence="2 3">
    <name type="scientific">Acerihabitans arboris</name>
    <dbReference type="NCBI Taxonomy" id="2691583"/>
    <lineage>
        <taxon>Bacteria</taxon>
        <taxon>Pseudomonadati</taxon>
        <taxon>Pseudomonadota</taxon>
        <taxon>Gammaproteobacteria</taxon>
        <taxon>Enterobacterales</taxon>
        <taxon>Pectobacteriaceae</taxon>
        <taxon>Acerihabitans</taxon>
    </lineage>
</organism>
<protein>
    <submittedName>
        <fullName evidence="2">Uncharacterized protein</fullName>
    </submittedName>
</protein>
<keyword evidence="3" id="KW-1185">Reference proteome</keyword>
<feature type="region of interest" description="Disordered" evidence="1">
    <location>
        <begin position="34"/>
        <end position="55"/>
    </location>
</feature>
<reference evidence="2 3" key="2">
    <citation type="submission" date="2020-02" db="EMBL/GenBank/DDBJ databases">
        <title>The new genus of Enterobacteriales.</title>
        <authorList>
            <person name="Kim I.S."/>
        </authorList>
    </citation>
    <scope>NUCLEOTIDE SEQUENCE [LARGE SCALE GENOMIC DNA]</scope>
    <source>
        <strain evidence="2 3">SAP-6</strain>
    </source>
</reference>
<evidence type="ECO:0000313" key="3">
    <source>
        <dbReference type="Proteomes" id="UP000461443"/>
    </source>
</evidence>
<evidence type="ECO:0000256" key="1">
    <source>
        <dbReference type="SAM" id="MobiDB-lite"/>
    </source>
</evidence>
<proteinExistence type="predicted"/>
<dbReference type="EMBL" id="WUBS01000006">
    <property type="protein sequence ID" value="NDL62974.1"/>
    <property type="molecule type" value="Genomic_DNA"/>
</dbReference>
<evidence type="ECO:0000313" key="2">
    <source>
        <dbReference type="EMBL" id="NDL62974.1"/>
    </source>
</evidence>
<dbReference type="RefSeq" id="WP_162365702.1">
    <property type="nucleotide sequence ID" value="NZ_WUBS01000006.1"/>
</dbReference>
<accession>A0A845SJ28</accession>
<gene>
    <name evidence="2" type="ORF">GRH90_09460</name>
</gene>
<dbReference type="AlphaFoldDB" id="A0A845SJ28"/>
<name>A0A845SJ28_9GAMM</name>